<evidence type="ECO:0000256" key="12">
    <source>
        <dbReference type="RuleBase" id="RU363063"/>
    </source>
</evidence>
<evidence type="ECO:0000256" key="13">
    <source>
        <dbReference type="SAM" id="MobiDB-lite"/>
    </source>
</evidence>
<dbReference type="GO" id="GO:0000139">
    <property type="term" value="C:Golgi membrane"/>
    <property type="evidence" value="ECO:0007669"/>
    <property type="project" value="UniProtKB-SubCell"/>
</dbReference>
<organism evidence="15 16">
    <name type="scientific">Marchantia polymorpha subsp. ruderalis</name>
    <dbReference type="NCBI Taxonomy" id="1480154"/>
    <lineage>
        <taxon>Eukaryota</taxon>
        <taxon>Viridiplantae</taxon>
        <taxon>Streptophyta</taxon>
        <taxon>Embryophyta</taxon>
        <taxon>Marchantiophyta</taxon>
        <taxon>Marchantiopsida</taxon>
        <taxon>Marchantiidae</taxon>
        <taxon>Marchantiales</taxon>
        <taxon>Marchantiaceae</taxon>
        <taxon>Marchantia</taxon>
    </lineage>
</organism>
<keyword evidence="4 12" id="KW-0328">Glycosyltransferase</keyword>
<dbReference type="Gene3D" id="3.90.550.50">
    <property type="match status" value="1"/>
</dbReference>
<sequence>MPPPLPTTTNVRARALSTKWVVMLCIGCFWVGTLFTGKRVWPSPATTGLVKQEAAGEFEKLLVQQQDEDMDDDEEFRPPKDSYDAKEILSHISQLHSSVRTLDKSMLSLEAELAASLKQQQGEDAIGRSSTSTEPVKPQQQQKKNQQQQQQAVVNYVQGRNETSGRAAKKAFVVIGINTAFSSRKRRDSVRQTWMPSGEKLRKLEEEKGIVMRFVIGHGAIRGGILDRALDAEDNQHHDFLRIEHVEGYLELSAKTKIYFATAVSLWDAEFYVKVDDDIHTNVGTLAQTLATHRHKPAVYIGCMKSGPVLSHRGVKYYEPEYWKFGEKYFMHATGQLYGLSRNLAEYIAANQGILKRYVNEDVSLGSWLLGLDVEYVNDRSLCCSTPPACEWKAKAGNYCVASFDWSCSGICRSVGRLMDVHQRCGEPEGYALQEESVYATREAESDGRGDRRCCPLLSCRKLRLEGAGRVENDREDGVAEAAAFGVSGIDIPSLSTRQHRNIKRMVI</sequence>
<dbReference type="EMBL" id="LVLJ01003589">
    <property type="protein sequence ID" value="OAE20749.1"/>
    <property type="molecule type" value="Genomic_DNA"/>
</dbReference>
<evidence type="ECO:0000313" key="16">
    <source>
        <dbReference type="Proteomes" id="UP000077202"/>
    </source>
</evidence>
<evidence type="ECO:0000256" key="7">
    <source>
        <dbReference type="ARBA" id="ARBA00022968"/>
    </source>
</evidence>
<dbReference type="GO" id="GO:0008378">
    <property type="term" value="F:galactosyltransferase activity"/>
    <property type="evidence" value="ECO:0007669"/>
    <property type="project" value="TreeGrafter"/>
</dbReference>
<dbReference type="InterPro" id="IPR002659">
    <property type="entry name" value="Glyco_trans_31"/>
</dbReference>
<feature type="compositionally biased region" description="Low complexity" evidence="13">
    <location>
        <begin position="139"/>
        <end position="149"/>
    </location>
</feature>
<comment type="similarity">
    <text evidence="3 12">Belongs to the glycosyltransferase 31 family.</text>
</comment>
<evidence type="ECO:0000256" key="3">
    <source>
        <dbReference type="ARBA" id="ARBA00008661"/>
    </source>
</evidence>
<keyword evidence="8 12" id="KW-1133">Transmembrane helix</keyword>
<keyword evidence="10 12" id="KW-0472">Membrane</keyword>
<keyword evidence="16" id="KW-1185">Reference proteome</keyword>
<evidence type="ECO:0000256" key="5">
    <source>
        <dbReference type="ARBA" id="ARBA00022679"/>
    </source>
</evidence>
<feature type="transmembrane region" description="Helical" evidence="12">
    <location>
        <begin position="20"/>
        <end position="37"/>
    </location>
</feature>
<proteinExistence type="inferred from homology"/>
<comment type="caution">
    <text evidence="15">The sequence shown here is derived from an EMBL/GenBank/DDBJ whole genome shotgun (WGS) entry which is preliminary data.</text>
</comment>
<protein>
    <recommendedName>
        <fullName evidence="12">Hexosyltransferase</fullName>
        <ecNumber evidence="12">2.4.1.-</ecNumber>
    </recommendedName>
</protein>
<evidence type="ECO:0000256" key="2">
    <source>
        <dbReference type="ARBA" id="ARBA00004922"/>
    </source>
</evidence>
<evidence type="ECO:0000256" key="9">
    <source>
        <dbReference type="ARBA" id="ARBA00023034"/>
    </source>
</evidence>
<comment type="cofactor">
    <cofactor evidence="12">
        <name>Mn(2+)</name>
        <dbReference type="ChEBI" id="CHEBI:29035"/>
    </cofactor>
</comment>
<keyword evidence="9 12" id="KW-0333">Golgi apparatus</keyword>
<dbReference type="PANTHER" id="PTHR11214">
    <property type="entry name" value="BETA-1,3-N-ACETYLGLUCOSAMINYLTRANSFERASE"/>
    <property type="match status" value="1"/>
</dbReference>
<evidence type="ECO:0000259" key="14">
    <source>
        <dbReference type="Pfam" id="PF13334"/>
    </source>
</evidence>
<feature type="compositionally biased region" description="Polar residues" evidence="13">
    <location>
        <begin position="120"/>
        <end position="134"/>
    </location>
</feature>
<gene>
    <name evidence="15" type="ORF">AXG93_2269s1100</name>
</gene>
<name>A0A176VII2_MARPO</name>
<reference evidence="15" key="1">
    <citation type="submission" date="2016-03" db="EMBL/GenBank/DDBJ databases">
        <title>Mechanisms controlling the formation of the plant cell surface in tip-growing cells are functionally conserved among land plants.</title>
        <authorList>
            <person name="Honkanen S."/>
            <person name="Jones V.A."/>
            <person name="Morieri G."/>
            <person name="Champion C."/>
            <person name="Hetherington A.J."/>
            <person name="Kelly S."/>
            <person name="Saint-Marcoux D."/>
            <person name="Proust H."/>
            <person name="Prescott H."/>
            <person name="Dolan L."/>
        </authorList>
    </citation>
    <scope>NUCLEOTIDE SEQUENCE [LARGE SCALE GENOMIC DNA]</scope>
    <source>
        <tissue evidence="15">Whole gametophyte</tissue>
    </source>
</reference>
<evidence type="ECO:0000256" key="4">
    <source>
        <dbReference type="ARBA" id="ARBA00022676"/>
    </source>
</evidence>
<evidence type="ECO:0000256" key="11">
    <source>
        <dbReference type="ARBA" id="ARBA00023211"/>
    </source>
</evidence>
<comment type="pathway">
    <text evidence="2">Protein modification; protein glycosylation.</text>
</comment>
<keyword evidence="11 12" id="KW-0464">Manganese</keyword>
<evidence type="ECO:0000256" key="8">
    <source>
        <dbReference type="ARBA" id="ARBA00022989"/>
    </source>
</evidence>
<comment type="subcellular location">
    <subcellularLocation>
        <location evidence="1 12">Golgi apparatus membrane</location>
        <topology evidence="1 12">Single-pass type II membrane protein</topology>
    </subcellularLocation>
</comment>
<dbReference type="PANTHER" id="PTHR11214:SF226">
    <property type="entry name" value="BETA-1,3-GALACTOSYLTRANSFERASE 7"/>
    <property type="match status" value="1"/>
</dbReference>
<dbReference type="EC" id="2.4.1.-" evidence="12"/>
<keyword evidence="5" id="KW-0808">Transferase</keyword>
<evidence type="ECO:0000256" key="6">
    <source>
        <dbReference type="ARBA" id="ARBA00022692"/>
    </source>
</evidence>
<keyword evidence="7 12" id="KW-0735">Signal-anchor</keyword>
<evidence type="ECO:0000256" key="1">
    <source>
        <dbReference type="ARBA" id="ARBA00004323"/>
    </source>
</evidence>
<evidence type="ECO:0000313" key="15">
    <source>
        <dbReference type="EMBL" id="OAE20749.1"/>
    </source>
</evidence>
<dbReference type="Proteomes" id="UP000077202">
    <property type="component" value="Unassembled WGS sequence"/>
</dbReference>
<feature type="region of interest" description="Disordered" evidence="13">
    <location>
        <begin position="120"/>
        <end position="149"/>
    </location>
</feature>
<dbReference type="Pfam" id="PF13334">
    <property type="entry name" value="DUF4094"/>
    <property type="match status" value="1"/>
</dbReference>
<evidence type="ECO:0000256" key="10">
    <source>
        <dbReference type="ARBA" id="ARBA00023136"/>
    </source>
</evidence>
<feature type="domain" description="DUF4094" evidence="14">
    <location>
        <begin position="17"/>
        <end position="116"/>
    </location>
</feature>
<dbReference type="AlphaFoldDB" id="A0A176VII2"/>
<keyword evidence="6 12" id="KW-0812">Transmembrane</keyword>
<dbReference type="InterPro" id="IPR025298">
    <property type="entry name" value="DUF4094"/>
</dbReference>
<dbReference type="Pfam" id="PF01762">
    <property type="entry name" value="Galactosyl_T"/>
    <property type="match status" value="1"/>
</dbReference>
<accession>A0A176VII2</accession>
<dbReference type="UniPathway" id="UPA00378"/>